<dbReference type="KEGG" id="rbc:BN938_0574"/>
<dbReference type="HOGENOM" id="CLU_2001293_0_0_10"/>
<keyword evidence="2" id="KW-1185">Reference proteome</keyword>
<organism evidence="1 2">
    <name type="scientific">Mucinivorans hirudinis</name>
    <dbReference type="NCBI Taxonomy" id="1433126"/>
    <lineage>
        <taxon>Bacteria</taxon>
        <taxon>Pseudomonadati</taxon>
        <taxon>Bacteroidota</taxon>
        <taxon>Bacteroidia</taxon>
        <taxon>Bacteroidales</taxon>
        <taxon>Rikenellaceae</taxon>
        <taxon>Mucinivorans</taxon>
    </lineage>
</organism>
<evidence type="ECO:0000313" key="1">
    <source>
        <dbReference type="EMBL" id="CDN30679.1"/>
    </source>
</evidence>
<dbReference type="Proteomes" id="UP000027616">
    <property type="component" value="Chromosome I"/>
</dbReference>
<reference evidence="1 2" key="1">
    <citation type="journal article" date="2015" name="Genome Announc.">
        <title>Complete Genome Sequence of the Novel Leech Symbiont Mucinivorans hirudinis M3T.</title>
        <authorList>
            <person name="Nelson M.C."/>
            <person name="Bomar L."/>
            <person name="Graf J."/>
        </authorList>
    </citation>
    <scope>NUCLEOTIDE SEQUENCE [LARGE SCALE GENOMIC DNA]</scope>
    <source>
        <strain evidence="2">M3</strain>
    </source>
</reference>
<proteinExistence type="predicted"/>
<sequence>MDYYREYLDTLDDILFEFVSQKERFMLLGKTSANKAVKNTLWSKLILDGTREYYNKCRKQGVSVSELKSEILLLLSQKYGIADDDTAKLIHNDDFTNYDFLTQLQRQKVFSVFFCSKTGVISYY</sequence>
<dbReference type="AlphaFoldDB" id="A0A060RB99"/>
<accession>A0A060RB99</accession>
<name>A0A060RB99_9BACT</name>
<dbReference type="EMBL" id="HG934468">
    <property type="protein sequence ID" value="CDN30679.1"/>
    <property type="molecule type" value="Genomic_DNA"/>
</dbReference>
<dbReference type="STRING" id="1433126.BN938_0574"/>
<evidence type="ECO:0000313" key="2">
    <source>
        <dbReference type="Proteomes" id="UP000027616"/>
    </source>
</evidence>
<protein>
    <submittedName>
        <fullName evidence="1">Uncharacterized protein</fullName>
    </submittedName>
</protein>
<gene>
    <name evidence="1" type="ORF">BN938_0574</name>
</gene>